<dbReference type="Pfam" id="PF21274">
    <property type="entry name" value="Rng_hyd_C"/>
    <property type="match status" value="1"/>
</dbReference>
<evidence type="ECO:0000256" key="2">
    <source>
        <dbReference type="ARBA" id="ARBA00022630"/>
    </source>
</evidence>
<evidence type="ECO:0000256" key="1">
    <source>
        <dbReference type="ARBA" id="ARBA00001974"/>
    </source>
</evidence>
<reference evidence="5 6" key="1">
    <citation type="submission" date="2019-03" db="EMBL/GenBank/DDBJ databases">
        <title>Draft genome sequences of novel Actinobacteria.</title>
        <authorList>
            <person name="Sahin N."/>
            <person name="Ay H."/>
            <person name="Saygin H."/>
        </authorList>
    </citation>
    <scope>NUCLEOTIDE SEQUENCE [LARGE SCALE GENOMIC DNA]</scope>
    <source>
        <strain evidence="5 6">CH32</strain>
    </source>
</reference>
<organism evidence="5 6">
    <name type="scientific">Nonomuraea terrae</name>
    <dbReference type="NCBI Taxonomy" id="2530383"/>
    <lineage>
        <taxon>Bacteria</taxon>
        <taxon>Bacillati</taxon>
        <taxon>Actinomycetota</taxon>
        <taxon>Actinomycetes</taxon>
        <taxon>Streptosporangiales</taxon>
        <taxon>Streptosporangiaceae</taxon>
        <taxon>Nonomuraea</taxon>
    </lineage>
</organism>
<accession>A0A4R4ZHL0</accession>
<dbReference type="InterPro" id="IPR002938">
    <property type="entry name" value="FAD-bd"/>
</dbReference>
<feature type="domain" description="FAD-binding" evidence="4">
    <location>
        <begin position="5"/>
        <end position="336"/>
    </location>
</feature>
<dbReference type="PANTHER" id="PTHR43004:SF19">
    <property type="entry name" value="BINDING MONOOXYGENASE, PUTATIVE (JCVI)-RELATED"/>
    <property type="match status" value="1"/>
</dbReference>
<evidence type="ECO:0000313" key="5">
    <source>
        <dbReference type="EMBL" id="TDD57184.1"/>
    </source>
</evidence>
<keyword evidence="2" id="KW-0285">Flavoprotein</keyword>
<dbReference type="PANTHER" id="PTHR43004">
    <property type="entry name" value="TRK SYSTEM POTASSIUM UPTAKE PROTEIN"/>
    <property type="match status" value="1"/>
</dbReference>
<proteinExistence type="predicted"/>
<dbReference type="PRINTS" id="PR00420">
    <property type="entry name" value="RNGMNOXGNASE"/>
</dbReference>
<evidence type="ECO:0000259" key="4">
    <source>
        <dbReference type="Pfam" id="PF01494"/>
    </source>
</evidence>
<dbReference type="SUPFAM" id="SSF51905">
    <property type="entry name" value="FAD/NAD(P)-binding domain"/>
    <property type="match status" value="1"/>
</dbReference>
<evidence type="ECO:0000313" key="6">
    <source>
        <dbReference type="Proteomes" id="UP000295302"/>
    </source>
</evidence>
<dbReference type="GO" id="GO:0016709">
    <property type="term" value="F:oxidoreductase activity, acting on paired donors, with incorporation or reduction of molecular oxygen, NAD(P)H as one donor, and incorporation of one atom of oxygen"/>
    <property type="evidence" value="ECO:0007669"/>
    <property type="project" value="UniProtKB-ARBA"/>
</dbReference>
<dbReference type="Gene3D" id="3.40.30.120">
    <property type="match status" value="1"/>
</dbReference>
<dbReference type="RefSeq" id="WP_132607906.1">
    <property type="nucleotide sequence ID" value="NZ_SMKQ01000001.1"/>
</dbReference>
<evidence type="ECO:0000256" key="3">
    <source>
        <dbReference type="ARBA" id="ARBA00022827"/>
    </source>
</evidence>
<dbReference type="AlphaFoldDB" id="A0A4R4ZHL0"/>
<dbReference type="InterPro" id="IPR050641">
    <property type="entry name" value="RIFMO-like"/>
</dbReference>
<sequence length="509" mass="54552">MALFDTDVLIVGAGPTGLLLAGDLAARGVACMIVEREPGGSKLSRAFVVHARTLEQLDARGVADELIETGAIFETMRLFGNLELDMSLLRSRFPFLLCTPQYNTERVLENRASRLGVEVLRGIEVVGLRQDAGGVDVNMRIAGTVHTRRAKFAVGADGVRSVVRDALGVPFLGRSAVDSVMLADVRLSRLPAHELALLSTSAEGFCFIAPFGDGRYRIIAWDRRRPLPSSAPVTLQEVSDIARRVMGSDLGLHDVRWLTRFHSDERQVPDYRVGRVFLAGDAAHVHSPLGGQGMNTGLQDAANLGWKLAAAVQGWAPDGLLDTYHAERHPVGSMVLALSGRLLTTALARTRRARAIRATLPIINLLPPAAQRLRETMSGLSISYSAPPGSHPLAGRRVPDVLLTGEAQRLYAALRAGRFVLLAPADEPAVMGIPLPATVMHATPMSGRLPLMLVRPDGYIAWASTAEDPATRLSGLRSALTAWCGVPPASSDHNLGSASSGRSDQRARG</sequence>
<dbReference type="Pfam" id="PF01494">
    <property type="entry name" value="FAD_binding_3"/>
    <property type="match status" value="1"/>
</dbReference>
<keyword evidence="3" id="KW-0274">FAD</keyword>
<dbReference type="Gene3D" id="3.50.50.60">
    <property type="entry name" value="FAD/NAD(P)-binding domain"/>
    <property type="match status" value="1"/>
</dbReference>
<dbReference type="OrthoDB" id="8670884at2"/>
<dbReference type="InterPro" id="IPR036188">
    <property type="entry name" value="FAD/NAD-bd_sf"/>
</dbReference>
<gene>
    <name evidence="5" type="ORF">E1286_00195</name>
</gene>
<protein>
    <submittedName>
        <fullName evidence="5">FAD-dependent oxidoreductase</fullName>
    </submittedName>
</protein>
<dbReference type="Gene3D" id="3.30.70.2450">
    <property type="match status" value="1"/>
</dbReference>
<dbReference type="Proteomes" id="UP000295302">
    <property type="component" value="Unassembled WGS sequence"/>
</dbReference>
<keyword evidence="6" id="KW-1185">Reference proteome</keyword>
<name>A0A4R4ZHL0_9ACTN</name>
<comment type="caution">
    <text evidence="5">The sequence shown here is derived from an EMBL/GenBank/DDBJ whole genome shotgun (WGS) entry which is preliminary data.</text>
</comment>
<comment type="cofactor">
    <cofactor evidence="1">
        <name>FAD</name>
        <dbReference type="ChEBI" id="CHEBI:57692"/>
    </cofactor>
</comment>
<dbReference type="GO" id="GO:0071949">
    <property type="term" value="F:FAD binding"/>
    <property type="evidence" value="ECO:0007669"/>
    <property type="project" value="InterPro"/>
</dbReference>
<dbReference type="EMBL" id="SMKQ01000001">
    <property type="protein sequence ID" value="TDD57184.1"/>
    <property type="molecule type" value="Genomic_DNA"/>
</dbReference>